<evidence type="ECO:0000313" key="3">
    <source>
        <dbReference type="Proteomes" id="UP000274731"/>
    </source>
</evidence>
<dbReference type="GO" id="GO:0016787">
    <property type="term" value="F:hydrolase activity"/>
    <property type="evidence" value="ECO:0007669"/>
    <property type="project" value="InterPro"/>
</dbReference>
<evidence type="ECO:0000313" key="2">
    <source>
        <dbReference type="EMBL" id="ATW62700.1"/>
    </source>
</evidence>
<dbReference type="SUPFAM" id="SSF56300">
    <property type="entry name" value="Metallo-dependent phosphatases"/>
    <property type="match status" value="1"/>
</dbReference>
<organism evidence="2 3">
    <name type="scientific">Synechococcus phage S-CBWM1</name>
    <dbReference type="NCBI Taxonomy" id="2053653"/>
    <lineage>
        <taxon>Viruses</taxon>
        <taxon>Duplodnaviria</taxon>
        <taxon>Heunggongvirae</taxon>
        <taxon>Uroviricota</taxon>
        <taxon>Caudoviricetes</taxon>
        <taxon>Aokuangvirus</taxon>
        <taxon>Aokuangvirus SCBWM1</taxon>
    </lineage>
</organism>
<feature type="domain" description="Calcineurin-like phosphoesterase" evidence="1">
    <location>
        <begin position="9"/>
        <end position="195"/>
    </location>
</feature>
<dbReference type="Proteomes" id="UP000274731">
    <property type="component" value="Segment"/>
</dbReference>
<name>A0A3G1L3H8_9CAUD</name>
<protein>
    <submittedName>
        <fullName evidence="2">Putative calcineurin-like phosphoesterase</fullName>
    </submittedName>
</protein>
<proteinExistence type="predicted"/>
<dbReference type="Pfam" id="PF00149">
    <property type="entry name" value="Metallophos"/>
    <property type="match status" value="1"/>
</dbReference>
<dbReference type="Gene3D" id="3.60.21.10">
    <property type="match status" value="1"/>
</dbReference>
<dbReference type="EMBL" id="MG450654">
    <property type="protein sequence ID" value="ATW62700.1"/>
    <property type="molecule type" value="Genomic_DNA"/>
</dbReference>
<dbReference type="InterPro" id="IPR004843">
    <property type="entry name" value="Calcineurin-like_PHP"/>
</dbReference>
<gene>
    <name evidence="2" type="ORF">SCBWM1_gp16</name>
</gene>
<evidence type="ECO:0000259" key="1">
    <source>
        <dbReference type="Pfam" id="PF00149"/>
    </source>
</evidence>
<reference evidence="2 3" key="1">
    <citation type="journal article" date="2018" name="Environ. Microbiol.">
        <title>Novel phage-host interactions and evolution as revealed by a cyanomyovirus isolated from an estuarine environment.</title>
        <authorList>
            <person name="Xu Y."/>
            <person name="Zhang R."/>
            <person name="Wang N."/>
            <person name="Cai L."/>
            <person name="Tong Y."/>
            <person name="Sun Q."/>
            <person name="Chen F."/>
            <person name="Jiao N."/>
        </authorList>
    </citation>
    <scope>NUCLEOTIDE SEQUENCE [LARGE SCALE GENOMIC DNA]</scope>
</reference>
<dbReference type="InterPro" id="IPR029052">
    <property type="entry name" value="Metallo-depent_PP-like"/>
</dbReference>
<accession>A0A3G1L3H8</accession>
<sequence>MGFHREAGMQIRFIGDVHGKFGRYRKLIAPVENTLQVGDFGVGFRNLHGEYLANPPYDQMKKGNHFFVRGNHDNPAACRRHPFWIRDGDLAFDGRVFCVGGAESIDKGCRTEGCDWWADEELTYRELCIVLDLYEMAKPRVVVTHDAPQILLTTLYGNGRLHTPATGCGQRTRAMLDNMLEIHRPEIFIHGHWHQRWEMDIKGTRFIGLAELDHIDLDV</sequence>
<keyword evidence="3" id="KW-1185">Reference proteome</keyword>